<sequence length="145" mass="16787">MTGLQYPRMYLYRRLVQAKLFIDRHYAEPIDLDCIADEAYFSKFHFIKQFKAIYQQTPHQYLKTVRMENAKLLLQQGTTVADTCYAVGFESISSFSNLFKRANGMTPSAYLQQQQSLKAQIAATPLAYIPGCFAEKYGWSPKQQF</sequence>
<dbReference type="PROSITE" id="PS01124">
    <property type="entry name" value="HTH_ARAC_FAMILY_2"/>
    <property type="match status" value="1"/>
</dbReference>
<evidence type="ECO:0000259" key="4">
    <source>
        <dbReference type="PROSITE" id="PS01124"/>
    </source>
</evidence>
<dbReference type="GO" id="GO:0003700">
    <property type="term" value="F:DNA-binding transcription factor activity"/>
    <property type="evidence" value="ECO:0007669"/>
    <property type="project" value="InterPro"/>
</dbReference>
<gene>
    <name evidence="5" type="ORF">HGH92_06235</name>
</gene>
<organism evidence="5 6">
    <name type="scientific">Chitinophaga varians</name>
    <dbReference type="NCBI Taxonomy" id="2202339"/>
    <lineage>
        <taxon>Bacteria</taxon>
        <taxon>Pseudomonadati</taxon>
        <taxon>Bacteroidota</taxon>
        <taxon>Chitinophagia</taxon>
        <taxon>Chitinophagales</taxon>
        <taxon>Chitinophagaceae</taxon>
        <taxon>Chitinophaga</taxon>
    </lineage>
</organism>
<keyword evidence="2" id="KW-0238">DNA-binding</keyword>
<evidence type="ECO:0000256" key="2">
    <source>
        <dbReference type="ARBA" id="ARBA00023125"/>
    </source>
</evidence>
<proteinExistence type="predicted"/>
<keyword evidence="6" id="KW-1185">Reference proteome</keyword>
<dbReference type="InterPro" id="IPR018062">
    <property type="entry name" value="HTH_AraC-typ_CS"/>
</dbReference>
<keyword evidence="1" id="KW-0805">Transcription regulation</keyword>
<evidence type="ECO:0000256" key="3">
    <source>
        <dbReference type="ARBA" id="ARBA00023163"/>
    </source>
</evidence>
<dbReference type="GO" id="GO:0043565">
    <property type="term" value="F:sequence-specific DNA binding"/>
    <property type="evidence" value="ECO:0007669"/>
    <property type="project" value="InterPro"/>
</dbReference>
<dbReference type="InterPro" id="IPR050204">
    <property type="entry name" value="AraC_XylS_family_regulators"/>
</dbReference>
<accession>A0A847RSU1</accession>
<reference evidence="5 6" key="1">
    <citation type="submission" date="2020-04" db="EMBL/GenBank/DDBJ databases">
        <authorList>
            <person name="Yin C."/>
        </authorList>
    </citation>
    <scope>NUCLEOTIDE SEQUENCE [LARGE SCALE GENOMIC DNA]</scope>
    <source>
        <strain evidence="5 6">Ae27</strain>
    </source>
</reference>
<dbReference type="SMART" id="SM00342">
    <property type="entry name" value="HTH_ARAC"/>
    <property type="match status" value="1"/>
</dbReference>
<dbReference type="PRINTS" id="PR00032">
    <property type="entry name" value="HTHARAC"/>
</dbReference>
<evidence type="ECO:0000313" key="5">
    <source>
        <dbReference type="EMBL" id="NLR63895.1"/>
    </source>
</evidence>
<dbReference type="PROSITE" id="PS00041">
    <property type="entry name" value="HTH_ARAC_FAMILY_1"/>
    <property type="match status" value="1"/>
</dbReference>
<dbReference type="InterPro" id="IPR018060">
    <property type="entry name" value="HTH_AraC"/>
</dbReference>
<dbReference type="EMBL" id="JABAIA010000001">
    <property type="protein sequence ID" value="NLR63895.1"/>
    <property type="molecule type" value="Genomic_DNA"/>
</dbReference>
<dbReference type="Proteomes" id="UP000570474">
    <property type="component" value="Unassembled WGS sequence"/>
</dbReference>
<comment type="caution">
    <text evidence="5">The sequence shown here is derived from an EMBL/GenBank/DDBJ whole genome shotgun (WGS) entry which is preliminary data.</text>
</comment>
<feature type="domain" description="HTH araC/xylS-type" evidence="4">
    <location>
        <begin position="16"/>
        <end position="113"/>
    </location>
</feature>
<protein>
    <submittedName>
        <fullName evidence="5">Helix-turn-helix transcriptional regulator</fullName>
    </submittedName>
</protein>
<dbReference type="SUPFAM" id="SSF46689">
    <property type="entry name" value="Homeodomain-like"/>
    <property type="match status" value="2"/>
</dbReference>
<keyword evidence="3" id="KW-0804">Transcription</keyword>
<dbReference type="AlphaFoldDB" id="A0A847RSU1"/>
<dbReference type="PANTHER" id="PTHR46796">
    <property type="entry name" value="HTH-TYPE TRANSCRIPTIONAL ACTIVATOR RHAS-RELATED"/>
    <property type="match status" value="1"/>
</dbReference>
<dbReference type="InterPro" id="IPR009057">
    <property type="entry name" value="Homeodomain-like_sf"/>
</dbReference>
<evidence type="ECO:0000313" key="6">
    <source>
        <dbReference type="Proteomes" id="UP000570474"/>
    </source>
</evidence>
<dbReference type="InterPro" id="IPR020449">
    <property type="entry name" value="Tscrpt_reg_AraC-type_HTH"/>
</dbReference>
<evidence type="ECO:0000256" key="1">
    <source>
        <dbReference type="ARBA" id="ARBA00023015"/>
    </source>
</evidence>
<dbReference type="Gene3D" id="1.10.10.60">
    <property type="entry name" value="Homeodomain-like"/>
    <property type="match status" value="2"/>
</dbReference>
<name>A0A847RSU1_9BACT</name>
<dbReference type="Pfam" id="PF12833">
    <property type="entry name" value="HTH_18"/>
    <property type="match status" value="1"/>
</dbReference>